<comment type="subcellular location">
    <subcellularLocation>
        <location evidence="1">Cell membrane</location>
        <topology evidence="1">Multi-pass membrane protein</topology>
    </subcellularLocation>
</comment>
<evidence type="ECO:0000256" key="2">
    <source>
        <dbReference type="ARBA" id="ARBA00022475"/>
    </source>
</evidence>
<keyword evidence="5 6" id="KW-0472">Membrane</keyword>
<evidence type="ECO:0000256" key="3">
    <source>
        <dbReference type="ARBA" id="ARBA00022692"/>
    </source>
</evidence>
<gene>
    <name evidence="8" type="ORF">ISP17_17520</name>
</gene>
<evidence type="ECO:0000313" key="8">
    <source>
        <dbReference type="EMBL" id="MFK2905762.1"/>
    </source>
</evidence>
<reference evidence="8 9" key="1">
    <citation type="submission" date="2020-10" db="EMBL/GenBank/DDBJ databases">
        <title>Phylogeny of dyella-like bacteria.</title>
        <authorList>
            <person name="Fu J."/>
        </authorList>
    </citation>
    <scope>NUCLEOTIDE SEQUENCE [LARGE SCALE GENOMIC DNA]</scope>
    <source>
        <strain evidence="8 9">Gsoil3046</strain>
    </source>
</reference>
<evidence type="ECO:0000256" key="1">
    <source>
        <dbReference type="ARBA" id="ARBA00004651"/>
    </source>
</evidence>
<keyword evidence="4 6" id="KW-1133">Transmembrane helix</keyword>
<feature type="transmembrane region" description="Helical" evidence="6">
    <location>
        <begin position="131"/>
        <end position="148"/>
    </location>
</feature>
<organism evidence="8 9">
    <name type="scientific">Dyella ginsengisoli</name>
    <dbReference type="NCBI Taxonomy" id="363848"/>
    <lineage>
        <taxon>Bacteria</taxon>
        <taxon>Pseudomonadati</taxon>
        <taxon>Pseudomonadota</taxon>
        <taxon>Gammaproteobacteria</taxon>
        <taxon>Lysobacterales</taxon>
        <taxon>Rhodanobacteraceae</taxon>
        <taxon>Dyella</taxon>
    </lineage>
</organism>
<dbReference type="EMBL" id="JADIKM010000006">
    <property type="protein sequence ID" value="MFK2905762.1"/>
    <property type="molecule type" value="Genomic_DNA"/>
</dbReference>
<feature type="transmembrane region" description="Helical" evidence="6">
    <location>
        <begin position="160"/>
        <end position="184"/>
    </location>
</feature>
<dbReference type="PANTHER" id="PTHR47371:SF3">
    <property type="entry name" value="PHOSPHOGLYCEROL TRANSFERASE I"/>
    <property type="match status" value="1"/>
</dbReference>
<dbReference type="InterPro" id="IPR017850">
    <property type="entry name" value="Alkaline_phosphatase_core_sf"/>
</dbReference>
<proteinExistence type="predicted"/>
<keyword evidence="9" id="KW-1185">Reference proteome</keyword>
<feature type="transmembrane region" description="Helical" evidence="6">
    <location>
        <begin position="15"/>
        <end position="39"/>
    </location>
</feature>
<evidence type="ECO:0000256" key="4">
    <source>
        <dbReference type="ARBA" id="ARBA00022989"/>
    </source>
</evidence>
<dbReference type="Proteomes" id="UP001620460">
    <property type="component" value="Unassembled WGS sequence"/>
</dbReference>
<dbReference type="Pfam" id="PF00884">
    <property type="entry name" value="Sulfatase"/>
    <property type="match status" value="1"/>
</dbReference>
<dbReference type="SUPFAM" id="SSF53649">
    <property type="entry name" value="Alkaline phosphatase-like"/>
    <property type="match status" value="1"/>
</dbReference>
<keyword evidence="3 6" id="KW-0812">Transmembrane</keyword>
<dbReference type="InterPro" id="IPR000917">
    <property type="entry name" value="Sulfatase_N"/>
</dbReference>
<comment type="caution">
    <text evidence="8">The sequence shown here is derived from an EMBL/GenBank/DDBJ whole genome shotgun (WGS) entry which is preliminary data.</text>
</comment>
<evidence type="ECO:0000256" key="5">
    <source>
        <dbReference type="ARBA" id="ARBA00023136"/>
    </source>
</evidence>
<accession>A0ABW8JX79</accession>
<feature type="transmembrane region" description="Helical" evidence="6">
    <location>
        <begin position="51"/>
        <end position="70"/>
    </location>
</feature>
<protein>
    <submittedName>
        <fullName evidence="8">LTA synthase family protein</fullName>
    </submittedName>
</protein>
<dbReference type="CDD" id="cd16015">
    <property type="entry name" value="LTA_synthase"/>
    <property type="match status" value="1"/>
</dbReference>
<evidence type="ECO:0000259" key="7">
    <source>
        <dbReference type="Pfam" id="PF00884"/>
    </source>
</evidence>
<dbReference type="Gene3D" id="3.40.720.10">
    <property type="entry name" value="Alkaline Phosphatase, subunit A"/>
    <property type="match status" value="1"/>
</dbReference>
<feature type="domain" description="Sulfatase N-terminal" evidence="7">
    <location>
        <begin position="257"/>
        <end position="495"/>
    </location>
</feature>
<sequence length="633" mass="68067">MAVALSASSKSRRPWQGALVLALMALAFVLLTGLIDGGVGVAPRRLFDQPVYVLANALPGLLLAGALLAFTRRAMLSFGLALAAEGTVYAVNYLKIANLGTPLIPADFHMIGQLNKGGTHVLGAYLPHSPWPYLAMLAVIALVIVLWRREPRLLPQSPRAPRVLAGTASLALLVTLIAGATPWTRLYNGRTLWLEPWSATSTATHSGLLSSLMIYRLQYGHGARKPDTAAARELLGRADEALRQQAVAGATASEGLPDIVVVQSESFFDPRILNGYQGSQITPNLDRLARHGTSGALHVPTFGGGTIRTEFEVLTGLSLRYFPDLQFPYLQLNAKVVPGLVRTLRSNGYETVAIHGNDPSFWNRTSAFKAIGFDRFVSQSAFPAGAANDGQYMADRGMTDEILTQLKDSGPPQFLFAISIEAHGPYDTIPADTAERDAMPVPPGITGKDKLELQNYLYHIHHADQELGRLADVLARRERPTLLLFYGDHLPALSNAFQTAGFVDGGTMLSEPGTWLLVDPRKAAKPQRTAVASWMLPGLLLQSAGIRDDSYFALTRLVGPELAALTRAPDADTTGEDAQVARTDRDMASVAQLRLDGKLDALLPPDTRAMAHQAAAREPALETDAHLGAGASH</sequence>
<name>A0ABW8JX79_9GAMM</name>
<evidence type="ECO:0000313" key="9">
    <source>
        <dbReference type="Proteomes" id="UP001620460"/>
    </source>
</evidence>
<dbReference type="InterPro" id="IPR050448">
    <property type="entry name" value="OpgB/LTA_synthase_biosynth"/>
</dbReference>
<dbReference type="RefSeq" id="WP_404635485.1">
    <property type="nucleotide sequence ID" value="NZ_JADIKM010000006.1"/>
</dbReference>
<dbReference type="PANTHER" id="PTHR47371">
    <property type="entry name" value="LIPOTEICHOIC ACID SYNTHASE"/>
    <property type="match status" value="1"/>
</dbReference>
<keyword evidence="2" id="KW-1003">Cell membrane</keyword>
<evidence type="ECO:0000256" key="6">
    <source>
        <dbReference type="SAM" id="Phobius"/>
    </source>
</evidence>